<evidence type="ECO:0000313" key="2">
    <source>
        <dbReference type="EMBL" id="CAK0864410.1"/>
    </source>
</evidence>
<evidence type="ECO:0000313" key="3">
    <source>
        <dbReference type="Proteomes" id="UP001189429"/>
    </source>
</evidence>
<comment type="caution">
    <text evidence="2">The sequence shown here is derived from an EMBL/GenBank/DDBJ whole genome shotgun (WGS) entry which is preliminary data.</text>
</comment>
<dbReference type="EMBL" id="CAUYUJ010016363">
    <property type="protein sequence ID" value="CAK0864410.1"/>
    <property type="molecule type" value="Genomic_DNA"/>
</dbReference>
<feature type="compositionally biased region" description="Pro residues" evidence="1">
    <location>
        <begin position="283"/>
        <end position="295"/>
    </location>
</feature>
<keyword evidence="3" id="KW-1185">Reference proteome</keyword>
<proteinExistence type="predicted"/>
<sequence length="644" mass="69529">MHFTTAASTSSRIRPIRVVCFVAANLGQLRVLVKRGLRYIRNVAIRVWVEKNIKFVVAKWDKWRDYINAESWLKKFDLQEYQKLSEGELGQRMQMISLRAFRAPWRLPQWPTRDKLLQTFTSEWEKWACFHMVPVRVSRMISKRIPDFVHKLRLRERPELWATMGTYMGSVVKEHVCIVQDDRDTSKVWGSLAGGGGMAVAKIIAKAGAVVTRKAARAATAQKVLKNADPQHAAFLKAEAEREHEAIYQRQGRLLADVLESQGACSGSSSAAGSGQAQLQRPPGAPPAQFPPAPPDGGFNERQLEHIQSMIKAALPASPPSPEAPVVDREKLTSGDKAVIRKVFKGKITRSAGALDEFKAEFDQAWKHAPVREAFKKYAKEKGKKEEDIPHFKSAKAADATDFKREHTMLRSSSIAGGLAAQIKSAVAGADPLAQAPGVRRPLSRTTISRRRPAPKVITDGAVQLRSGSLANLCAEGGLDDSLRSLPTPSTCCSTSPGGGSPPGSTKTAGYPAGPCPRLLQQSDLAQKPETALAADVKGALCSVQMAPDAGPGGNSDIRTKVFRVGAPLLRSTIPLSISMGRSGGTSAATRAATASEPAAPSGQGAPGHRDEDEDMSDVESVRSSSEIGVDDLGTLKVTLDFPC</sequence>
<dbReference type="Proteomes" id="UP001189429">
    <property type="component" value="Unassembled WGS sequence"/>
</dbReference>
<accession>A0ABN9UYJ8</accession>
<feature type="compositionally biased region" description="Low complexity" evidence="1">
    <location>
        <begin position="265"/>
        <end position="282"/>
    </location>
</feature>
<reference evidence="2" key="1">
    <citation type="submission" date="2023-10" db="EMBL/GenBank/DDBJ databases">
        <authorList>
            <person name="Chen Y."/>
            <person name="Shah S."/>
            <person name="Dougan E. K."/>
            <person name="Thang M."/>
            <person name="Chan C."/>
        </authorList>
    </citation>
    <scope>NUCLEOTIDE SEQUENCE [LARGE SCALE GENOMIC DNA]</scope>
</reference>
<organism evidence="2 3">
    <name type="scientific">Prorocentrum cordatum</name>
    <dbReference type="NCBI Taxonomy" id="2364126"/>
    <lineage>
        <taxon>Eukaryota</taxon>
        <taxon>Sar</taxon>
        <taxon>Alveolata</taxon>
        <taxon>Dinophyceae</taxon>
        <taxon>Prorocentrales</taxon>
        <taxon>Prorocentraceae</taxon>
        <taxon>Prorocentrum</taxon>
    </lineage>
</organism>
<feature type="region of interest" description="Disordered" evidence="1">
    <location>
        <begin position="489"/>
        <end position="509"/>
    </location>
</feature>
<name>A0ABN9UYJ8_9DINO</name>
<feature type="region of interest" description="Disordered" evidence="1">
    <location>
        <begin position="580"/>
        <end position="630"/>
    </location>
</feature>
<protein>
    <submittedName>
        <fullName evidence="2">Uncharacterized protein</fullName>
    </submittedName>
</protein>
<feature type="region of interest" description="Disordered" evidence="1">
    <location>
        <begin position="265"/>
        <end position="300"/>
    </location>
</feature>
<evidence type="ECO:0000256" key="1">
    <source>
        <dbReference type="SAM" id="MobiDB-lite"/>
    </source>
</evidence>
<feature type="compositionally biased region" description="Low complexity" evidence="1">
    <location>
        <begin position="585"/>
        <end position="603"/>
    </location>
</feature>
<gene>
    <name evidence="2" type="ORF">PCOR1329_LOCUS52317</name>
</gene>